<dbReference type="PANTHER" id="PTHR30560:SF3">
    <property type="entry name" value="TRIGGER FACTOR-LIKE PROTEIN TIG, CHLOROPLASTIC"/>
    <property type="match status" value="1"/>
</dbReference>
<evidence type="ECO:0000256" key="9">
    <source>
        <dbReference type="ARBA" id="ARBA00023306"/>
    </source>
</evidence>
<dbReference type="EMBL" id="JACHXQ010000001">
    <property type="protein sequence ID" value="MBB3182497.1"/>
    <property type="molecule type" value="Genomic_DNA"/>
</dbReference>
<comment type="domain">
    <text evidence="11">Consists of 3 domains; the N-terminus binds the ribosome, the middle domain has PPIase activity, while the C-terminus has intrinsic chaperone activity on its own.</text>
</comment>
<dbReference type="InterPro" id="IPR008881">
    <property type="entry name" value="Trigger_fac_ribosome-bd_bac"/>
</dbReference>
<evidence type="ECO:0000256" key="5">
    <source>
        <dbReference type="ARBA" id="ARBA00022618"/>
    </source>
</evidence>
<evidence type="ECO:0000256" key="13">
    <source>
        <dbReference type="RuleBase" id="RU003914"/>
    </source>
</evidence>
<dbReference type="GO" id="GO:0051083">
    <property type="term" value="P:'de novo' cotranslational protein folding"/>
    <property type="evidence" value="ECO:0007669"/>
    <property type="project" value="TreeGrafter"/>
</dbReference>
<name>A0A7W5DGE5_9GAMM</name>
<dbReference type="EC" id="5.2.1.8" evidence="3 11"/>
<dbReference type="RefSeq" id="WP_183312910.1">
    <property type="nucleotide sequence ID" value="NZ_JACHXQ010000001.1"/>
</dbReference>
<dbReference type="PIRSF" id="PIRSF003095">
    <property type="entry name" value="Trigger_factor"/>
    <property type="match status" value="1"/>
</dbReference>
<comment type="similarity">
    <text evidence="2 11 13">Belongs to the FKBP-type PPIase family. Tig subfamily.</text>
</comment>
<gene>
    <name evidence="11" type="primary">tig</name>
    <name evidence="16" type="ORF">FHR95_000021</name>
</gene>
<organism evidence="16 17">
    <name type="scientific">Halomonas fontilapidosi</name>
    <dbReference type="NCBI Taxonomy" id="616675"/>
    <lineage>
        <taxon>Bacteria</taxon>
        <taxon>Pseudomonadati</taxon>
        <taxon>Pseudomonadota</taxon>
        <taxon>Gammaproteobacteria</taxon>
        <taxon>Oceanospirillales</taxon>
        <taxon>Halomonadaceae</taxon>
        <taxon>Halomonas</taxon>
    </lineage>
</organism>
<dbReference type="SUPFAM" id="SSF109998">
    <property type="entry name" value="Triger factor/SurA peptide-binding domain-like"/>
    <property type="match status" value="1"/>
</dbReference>
<keyword evidence="8 11" id="KW-0413">Isomerase</keyword>
<dbReference type="Pfam" id="PF05698">
    <property type="entry name" value="Trigger_C"/>
    <property type="match status" value="1"/>
</dbReference>
<dbReference type="GO" id="GO:0043335">
    <property type="term" value="P:protein unfolding"/>
    <property type="evidence" value="ECO:0007669"/>
    <property type="project" value="TreeGrafter"/>
</dbReference>
<evidence type="ECO:0000256" key="1">
    <source>
        <dbReference type="ARBA" id="ARBA00000971"/>
    </source>
</evidence>
<keyword evidence="11" id="KW-0963">Cytoplasm</keyword>
<dbReference type="InterPro" id="IPR046357">
    <property type="entry name" value="PPIase_dom_sf"/>
</dbReference>
<feature type="domain" description="PPIase FKBP-type" evidence="15">
    <location>
        <begin position="161"/>
        <end position="243"/>
    </location>
</feature>
<sequence length="454" mass="50232">MQVSVDTTSQIERRIKVQVPAAEIDEAVDARLKDAAKTVRMDGFRKGKVPMSVIRQRYGAGVRDEVVGEVMRERYVRAISENELNPAGYPQIEAEVNEPGKDLAFTATLEIYPEVELASIEGTEVERPVVEVTEADVDEMIDTLRKQNAGWEVVDRAAEEGDQVTIDFQGFLGGEPFEGGSAEGHELVIGSGSFIPGFEEQLIGAKAGDEMEIKVTFPEDYQAEQLAGQDATFKVKVHEVKGQALPEVDAEFVEKFGVEDGDLDKFRVEVKQNMTREASQAVDNRVKQQVLEALKKANDIPVPQALVQQETDGLKRQAAQQFGLGEDFDVSQLPDELFAEQAKSRVQVGLLLAEVIKQHELEATDEEIRAKVEELAQQYQDPEQVVEYYMGNDQLKTQVQSAILEEKAVDVLLEQAAVKDVEMSYQDALAAAQQQGGVDEEGDEAEEQGEEKQA</sequence>
<dbReference type="GO" id="GO:0005737">
    <property type="term" value="C:cytoplasm"/>
    <property type="evidence" value="ECO:0007669"/>
    <property type="project" value="UniProtKB-SubCell"/>
</dbReference>
<dbReference type="GO" id="GO:0044183">
    <property type="term" value="F:protein folding chaperone"/>
    <property type="evidence" value="ECO:0007669"/>
    <property type="project" value="TreeGrafter"/>
</dbReference>
<feature type="compositionally biased region" description="Acidic residues" evidence="14">
    <location>
        <begin position="438"/>
        <end position="454"/>
    </location>
</feature>
<dbReference type="Gene3D" id="1.10.3120.10">
    <property type="entry name" value="Trigger factor, C-terminal domain"/>
    <property type="match status" value="1"/>
</dbReference>
<keyword evidence="7 11" id="KW-0143">Chaperone</keyword>
<dbReference type="Proteomes" id="UP000563050">
    <property type="component" value="Unassembled WGS sequence"/>
</dbReference>
<evidence type="ECO:0000256" key="11">
    <source>
        <dbReference type="HAMAP-Rule" id="MF_00303"/>
    </source>
</evidence>
<evidence type="ECO:0000313" key="16">
    <source>
        <dbReference type="EMBL" id="MBB3182497.1"/>
    </source>
</evidence>
<dbReference type="InterPro" id="IPR036611">
    <property type="entry name" value="Trigger_fac_ribosome-bd_sf"/>
</dbReference>
<comment type="function">
    <text evidence="11">Involved in protein export. Acts as a chaperone by maintaining the newly synthesized protein in an open conformation. Functions as a peptidyl-prolyl cis-trans isomerase.</text>
</comment>
<comment type="caution">
    <text evidence="16">The sequence shown here is derived from an EMBL/GenBank/DDBJ whole genome shotgun (WGS) entry which is preliminary data.</text>
</comment>
<evidence type="ECO:0000256" key="12">
    <source>
        <dbReference type="PROSITE-ProRule" id="PRU00277"/>
    </source>
</evidence>
<keyword evidence="17" id="KW-1185">Reference proteome</keyword>
<dbReference type="Gene3D" id="3.10.50.40">
    <property type="match status" value="1"/>
</dbReference>
<comment type="subcellular location">
    <subcellularLocation>
        <location evidence="11">Cytoplasm</location>
    </subcellularLocation>
    <text evidence="11">About half TF is bound to the ribosome near the polypeptide exit tunnel while the other half is free in the cytoplasm.</text>
</comment>
<dbReference type="Gene3D" id="3.30.70.1050">
    <property type="entry name" value="Trigger factor ribosome-binding domain"/>
    <property type="match status" value="1"/>
</dbReference>
<dbReference type="SUPFAM" id="SSF102735">
    <property type="entry name" value="Trigger factor ribosome-binding domain"/>
    <property type="match status" value="1"/>
</dbReference>
<dbReference type="InterPro" id="IPR001179">
    <property type="entry name" value="PPIase_FKBP_dom"/>
</dbReference>
<dbReference type="InterPro" id="IPR027304">
    <property type="entry name" value="Trigger_fact/SurA_dom_sf"/>
</dbReference>
<dbReference type="InterPro" id="IPR005215">
    <property type="entry name" value="Trig_fac"/>
</dbReference>
<evidence type="ECO:0000259" key="15">
    <source>
        <dbReference type="PROSITE" id="PS50059"/>
    </source>
</evidence>
<dbReference type="GO" id="GO:0015031">
    <property type="term" value="P:protein transport"/>
    <property type="evidence" value="ECO:0007669"/>
    <property type="project" value="UniProtKB-UniRule"/>
</dbReference>
<feature type="region of interest" description="Disordered" evidence="14">
    <location>
        <begin position="429"/>
        <end position="454"/>
    </location>
</feature>
<dbReference type="PANTHER" id="PTHR30560">
    <property type="entry name" value="TRIGGER FACTOR CHAPERONE AND PEPTIDYL-PROLYL CIS/TRANS ISOMERASE"/>
    <property type="match status" value="1"/>
</dbReference>
<keyword evidence="5 11" id="KW-0132">Cell division</keyword>
<dbReference type="InterPro" id="IPR037041">
    <property type="entry name" value="Trigger_fac_C_sf"/>
</dbReference>
<evidence type="ECO:0000256" key="8">
    <source>
        <dbReference type="ARBA" id="ARBA00023235"/>
    </source>
</evidence>
<proteinExistence type="inferred from homology"/>
<protein>
    <recommendedName>
        <fullName evidence="4 11">Trigger factor</fullName>
        <shortName evidence="11">TF</shortName>
        <ecNumber evidence="3 11">5.2.1.8</ecNumber>
    </recommendedName>
    <alternativeName>
        <fullName evidence="10 11">PPIase</fullName>
    </alternativeName>
</protein>
<dbReference type="FunFam" id="3.10.50.40:FF:000001">
    <property type="entry name" value="Trigger factor"/>
    <property type="match status" value="1"/>
</dbReference>
<dbReference type="InterPro" id="IPR008880">
    <property type="entry name" value="Trigger_fac_C"/>
</dbReference>
<dbReference type="HAMAP" id="MF_00303">
    <property type="entry name" value="Trigger_factor_Tig"/>
    <property type="match status" value="1"/>
</dbReference>
<evidence type="ECO:0000256" key="4">
    <source>
        <dbReference type="ARBA" id="ARBA00016902"/>
    </source>
</evidence>
<evidence type="ECO:0000256" key="6">
    <source>
        <dbReference type="ARBA" id="ARBA00023110"/>
    </source>
</evidence>
<dbReference type="NCBIfam" id="TIGR00115">
    <property type="entry name" value="tig"/>
    <property type="match status" value="1"/>
</dbReference>
<dbReference type="GO" id="GO:0003755">
    <property type="term" value="F:peptidyl-prolyl cis-trans isomerase activity"/>
    <property type="evidence" value="ECO:0007669"/>
    <property type="project" value="UniProtKB-UniRule"/>
</dbReference>
<evidence type="ECO:0000256" key="14">
    <source>
        <dbReference type="SAM" id="MobiDB-lite"/>
    </source>
</evidence>
<keyword evidence="6 11" id="KW-0697">Rotamase</keyword>
<dbReference type="Pfam" id="PF00254">
    <property type="entry name" value="FKBP_C"/>
    <property type="match status" value="1"/>
</dbReference>
<accession>A0A7W5DGE5</accession>
<reference evidence="16 17" key="1">
    <citation type="submission" date="2020-08" db="EMBL/GenBank/DDBJ databases">
        <title>Genomic Encyclopedia of Type Strains, Phase III (KMG-III): the genomes of soil and plant-associated and newly described type strains.</title>
        <authorList>
            <person name="Whitman W."/>
        </authorList>
    </citation>
    <scope>NUCLEOTIDE SEQUENCE [LARGE SCALE GENOMIC DNA]</scope>
    <source>
        <strain evidence="16 17">CECT 7341</strain>
    </source>
</reference>
<dbReference type="SUPFAM" id="SSF54534">
    <property type="entry name" value="FKBP-like"/>
    <property type="match status" value="1"/>
</dbReference>
<evidence type="ECO:0000313" key="17">
    <source>
        <dbReference type="Proteomes" id="UP000563050"/>
    </source>
</evidence>
<comment type="catalytic activity">
    <reaction evidence="1 11 12">
        <text>[protein]-peptidylproline (omega=180) = [protein]-peptidylproline (omega=0)</text>
        <dbReference type="Rhea" id="RHEA:16237"/>
        <dbReference type="Rhea" id="RHEA-COMP:10747"/>
        <dbReference type="Rhea" id="RHEA-COMP:10748"/>
        <dbReference type="ChEBI" id="CHEBI:83833"/>
        <dbReference type="ChEBI" id="CHEBI:83834"/>
        <dbReference type="EC" id="5.2.1.8"/>
    </reaction>
</comment>
<dbReference type="GO" id="GO:0043022">
    <property type="term" value="F:ribosome binding"/>
    <property type="evidence" value="ECO:0007669"/>
    <property type="project" value="TreeGrafter"/>
</dbReference>
<dbReference type="PROSITE" id="PS50059">
    <property type="entry name" value="FKBP_PPIASE"/>
    <property type="match status" value="1"/>
</dbReference>
<evidence type="ECO:0000256" key="2">
    <source>
        <dbReference type="ARBA" id="ARBA00005464"/>
    </source>
</evidence>
<dbReference type="GO" id="GO:0051301">
    <property type="term" value="P:cell division"/>
    <property type="evidence" value="ECO:0007669"/>
    <property type="project" value="UniProtKB-KW"/>
</dbReference>
<evidence type="ECO:0000256" key="10">
    <source>
        <dbReference type="ARBA" id="ARBA00029986"/>
    </source>
</evidence>
<dbReference type="Pfam" id="PF05697">
    <property type="entry name" value="Trigger_N"/>
    <property type="match status" value="1"/>
</dbReference>
<evidence type="ECO:0000256" key="3">
    <source>
        <dbReference type="ARBA" id="ARBA00013194"/>
    </source>
</evidence>
<keyword evidence="9 11" id="KW-0131">Cell cycle</keyword>
<evidence type="ECO:0000256" key="7">
    <source>
        <dbReference type="ARBA" id="ARBA00023186"/>
    </source>
</evidence>
<dbReference type="AlphaFoldDB" id="A0A7W5DGE5"/>